<dbReference type="Pfam" id="PF00854">
    <property type="entry name" value="PTR2"/>
    <property type="match status" value="1"/>
</dbReference>
<dbReference type="GO" id="GO:0022857">
    <property type="term" value="F:transmembrane transporter activity"/>
    <property type="evidence" value="ECO:0007669"/>
    <property type="project" value="InterPro"/>
</dbReference>
<dbReference type="InterPro" id="IPR000109">
    <property type="entry name" value="POT_fam"/>
</dbReference>
<keyword evidence="3 6" id="KW-0812">Transmembrane</keyword>
<evidence type="ECO:0000256" key="1">
    <source>
        <dbReference type="ARBA" id="ARBA00004141"/>
    </source>
</evidence>
<evidence type="ECO:0000256" key="3">
    <source>
        <dbReference type="ARBA" id="ARBA00022692"/>
    </source>
</evidence>
<name>A0AAN8ZMQ3_9MAGN</name>
<evidence type="ECO:0000256" key="6">
    <source>
        <dbReference type="SAM" id="Phobius"/>
    </source>
</evidence>
<feature type="transmembrane region" description="Helical" evidence="6">
    <location>
        <begin position="95"/>
        <end position="114"/>
    </location>
</feature>
<dbReference type="InterPro" id="IPR036259">
    <property type="entry name" value="MFS_trans_sf"/>
</dbReference>
<protein>
    <submittedName>
        <fullName evidence="7">Proton-dependent oligopeptide transporter family</fullName>
    </submittedName>
</protein>
<comment type="subcellular location">
    <subcellularLocation>
        <location evidence="1">Membrane</location>
        <topology evidence="1">Multi-pass membrane protein</topology>
    </subcellularLocation>
</comment>
<evidence type="ECO:0000256" key="5">
    <source>
        <dbReference type="ARBA" id="ARBA00023136"/>
    </source>
</evidence>
<reference evidence="7 8" key="1">
    <citation type="submission" date="2023-12" db="EMBL/GenBank/DDBJ databases">
        <title>A high-quality genome assembly for Dillenia turbinata (Dilleniales).</title>
        <authorList>
            <person name="Chanderbali A."/>
        </authorList>
    </citation>
    <scope>NUCLEOTIDE SEQUENCE [LARGE SCALE GENOMIC DNA]</scope>
    <source>
        <strain evidence="7">LSX21</strain>
        <tissue evidence="7">Leaf</tissue>
    </source>
</reference>
<dbReference type="PANTHER" id="PTHR11654">
    <property type="entry name" value="OLIGOPEPTIDE TRANSPORTER-RELATED"/>
    <property type="match status" value="1"/>
</dbReference>
<proteinExistence type="inferred from homology"/>
<dbReference type="AlphaFoldDB" id="A0AAN8ZMQ3"/>
<dbReference type="Gene3D" id="1.20.1250.20">
    <property type="entry name" value="MFS general substrate transporter like domains"/>
    <property type="match status" value="1"/>
</dbReference>
<keyword evidence="8" id="KW-1185">Reference proteome</keyword>
<dbReference type="Proteomes" id="UP001370490">
    <property type="component" value="Unassembled WGS sequence"/>
</dbReference>
<comment type="caution">
    <text evidence="7">The sequence shown here is derived from an EMBL/GenBank/DDBJ whole genome shotgun (WGS) entry which is preliminary data.</text>
</comment>
<dbReference type="EMBL" id="JBAMMX010000004">
    <property type="protein sequence ID" value="KAK6943097.1"/>
    <property type="molecule type" value="Genomic_DNA"/>
</dbReference>
<sequence length="307" mass="34654">MSLISSHVRKLMKCRCLEKAAIILPKVSIEEQKGNRWRLCKVSEVEQTKICVRWMPMWMTFLLCGVVKSIGNTYFVEQANKMNRHIGHWEVPLQILLPIYDLSKSIFASLYFSFATMAGITKSKHYSPAIGIGAAMIFSVLCCITAAKVEVRRLGAIKSHGLLDNPNASIPMSMFWLVPQYVLLAANDRISDDSIKQFFESQAPSSMTSYLTHFTNAVSGAGIVGSVLTKISERGGKPSWFQDTLNRSRLDKYYWTLAGLSAINFLLYIVAAMCYRYRDSESENLKPPEFEPSPQQFNDDPPSCWCC</sequence>
<keyword evidence="5 6" id="KW-0472">Membrane</keyword>
<accession>A0AAN8ZMQ3</accession>
<evidence type="ECO:0000256" key="4">
    <source>
        <dbReference type="ARBA" id="ARBA00022989"/>
    </source>
</evidence>
<gene>
    <name evidence="7" type="ORF">RJ641_028474</name>
</gene>
<feature type="transmembrane region" description="Helical" evidence="6">
    <location>
        <begin position="253"/>
        <end position="275"/>
    </location>
</feature>
<feature type="transmembrane region" description="Helical" evidence="6">
    <location>
        <begin position="126"/>
        <end position="147"/>
    </location>
</feature>
<keyword evidence="4 6" id="KW-1133">Transmembrane helix</keyword>
<evidence type="ECO:0000313" key="7">
    <source>
        <dbReference type="EMBL" id="KAK6943097.1"/>
    </source>
</evidence>
<comment type="similarity">
    <text evidence="2">Belongs to the major facilitator superfamily. Proton-dependent oligopeptide transporter (POT/PTR) (TC 2.A.17) family.</text>
</comment>
<evidence type="ECO:0000256" key="2">
    <source>
        <dbReference type="ARBA" id="ARBA00005982"/>
    </source>
</evidence>
<organism evidence="7 8">
    <name type="scientific">Dillenia turbinata</name>
    <dbReference type="NCBI Taxonomy" id="194707"/>
    <lineage>
        <taxon>Eukaryota</taxon>
        <taxon>Viridiplantae</taxon>
        <taxon>Streptophyta</taxon>
        <taxon>Embryophyta</taxon>
        <taxon>Tracheophyta</taxon>
        <taxon>Spermatophyta</taxon>
        <taxon>Magnoliopsida</taxon>
        <taxon>eudicotyledons</taxon>
        <taxon>Gunneridae</taxon>
        <taxon>Pentapetalae</taxon>
        <taxon>Dilleniales</taxon>
        <taxon>Dilleniaceae</taxon>
        <taxon>Dillenia</taxon>
    </lineage>
</organism>
<dbReference type="GO" id="GO:0016020">
    <property type="term" value="C:membrane"/>
    <property type="evidence" value="ECO:0007669"/>
    <property type="project" value="UniProtKB-SubCell"/>
</dbReference>
<evidence type="ECO:0000313" key="8">
    <source>
        <dbReference type="Proteomes" id="UP001370490"/>
    </source>
</evidence>
<feature type="transmembrane region" description="Helical" evidence="6">
    <location>
        <begin position="57"/>
        <end position="75"/>
    </location>
</feature>